<sequence>MVYPFYPFSNSSLLEFIFPGYGKVIFGFDCQNQNWSLPNPIIYYIAKNPSTSKVYQKLIQSCKYFFEKNPILVLEDLIYFDTKNQWSTFHGTKLIDIKNTSKFWITEFISTNFSDNENIISSIIPKIYKCDAKILCLENQIFSYNDFAFLASNVEKIDFKEVSVMDENGSIVPFEKFFEALPKIEKFDYKCDTNLSNITPKTVKELLKLPNFLQIKTFPYEIRLEEIIDEFIEAENQDYKIPMISFFGLDGEKYCNLREAFWNCC</sequence>
<organism evidence="1 2">
    <name type="scientific">Panagrolaimus sp. PS1159</name>
    <dbReference type="NCBI Taxonomy" id="55785"/>
    <lineage>
        <taxon>Eukaryota</taxon>
        <taxon>Metazoa</taxon>
        <taxon>Ecdysozoa</taxon>
        <taxon>Nematoda</taxon>
        <taxon>Chromadorea</taxon>
        <taxon>Rhabditida</taxon>
        <taxon>Tylenchina</taxon>
        <taxon>Panagrolaimomorpha</taxon>
        <taxon>Panagrolaimoidea</taxon>
        <taxon>Panagrolaimidae</taxon>
        <taxon>Panagrolaimus</taxon>
    </lineage>
</organism>
<proteinExistence type="predicted"/>
<dbReference type="Proteomes" id="UP000887580">
    <property type="component" value="Unplaced"/>
</dbReference>
<dbReference type="WBParaSite" id="PS1159_v2.g9382.t1">
    <property type="protein sequence ID" value="PS1159_v2.g9382.t1"/>
    <property type="gene ID" value="PS1159_v2.g9382"/>
</dbReference>
<reference evidence="2" key="1">
    <citation type="submission" date="2022-11" db="UniProtKB">
        <authorList>
            <consortium name="WormBaseParasite"/>
        </authorList>
    </citation>
    <scope>IDENTIFICATION</scope>
</reference>
<evidence type="ECO:0000313" key="1">
    <source>
        <dbReference type="Proteomes" id="UP000887580"/>
    </source>
</evidence>
<protein>
    <submittedName>
        <fullName evidence="2">DUF38 domain-containing protein</fullName>
    </submittedName>
</protein>
<accession>A0AC35GW88</accession>
<name>A0AC35GW88_9BILA</name>
<evidence type="ECO:0000313" key="2">
    <source>
        <dbReference type="WBParaSite" id="PS1159_v2.g9382.t1"/>
    </source>
</evidence>